<reference evidence="5 6" key="1">
    <citation type="submission" date="2019-06" db="EMBL/GenBank/DDBJ databases">
        <title>Sequencing the genomes of 1000 actinobacteria strains.</title>
        <authorList>
            <person name="Klenk H.-P."/>
        </authorList>
    </citation>
    <scope>NUCLEOTIDE SEQUENCE [LARGE SCALE GENOMIC DNA]</scope>
    <source>
        <strain evidence="5 6">DSM 18607</strain>
    </source>
</reference>
<evidence type="ECO:0000313" key="6">
    <source>
        <dbReference type="Proteomes" id="UP000317893"/>
    </source>
</evidence>
<dbReference type="PANTHER" id="PTHR33164:SF43">
    <property type="entry name" value="HTH-TYPE TRANSCRIPTIONAL REPRESSOR YETL"/>
    <property type="match status" value="1"/>
</dbReference>
<dbReference type="PANTHER" id="PTHR33164">
    <property type="entry name" value="TRANSCRIPTIONAL REGULATOR, MARR FAMILY"/>
    <property type="match status" value="1"/>
</dbReference>
<dbReference type="GO" id="GO:0003677">
    <property type="term" value="F:DNA binding"/>
    <property type="evidence" value="ECO:0007669"/>
    <property type="project" value="UniProtKB-KW"/>
</dbReference>
<protein>
    <submittedName>
        <fullName evidence="5">MarR family transcriptional regulator</fullName>
    </submittedName>
</protein>
<dbReference type="InterPro" id="IPR036388">
    <property type="entry name" value="WH-like_DNA-bd_sf"/>
</dbReference>
<dbReference type="InterPro" id="IPR023187">
    <property type="entry name" value="Tscrpt_reg_MarR-type_CS"/>
</dbReference>
<organism evidence="5 6">
    <name type="scientific">Lapillicoccus jejuensis</name>
    <dbReference type="NCBI Taxonomy" id="402171"/>
    <lineage>
        <taxon>Bacteria</taxon>
        <taxon>Bacillati</taxon>
        <taxon>Actinomycetota</taxon>
        <taxon>Actinomycetes</taxon>
        <taxon>Micrococcales</taxon>
        <taxon>Intrasporangiaceae</taxon>
        <taxon>Lapillicoccus</taxon>
    </lineage>
</organism>
<proteinExistence type="predicted"/>
<feature type="domain" description="HTH marR-type" evidence="4">
    <location>
        <begin position="14"/>
        <end position="146"/>
    </location>
</feature>
<dbReference type="GO" id="GO:0003700">
    <property type="term" value="F:DNA-binding transcription factor activity"/>
    <property type="evidence" value="ECO:0007669"/>
    <property type="project" value="InterPro"/>
</dbReference>
<dbReference type="Proteomes" id="UP000317893">
    <property type="component" value="Unassembled WGS sequence"/>
</dbReference>
<name>A0A542E3D4_9MICO</name>
<comment type="caution">
    <text evidence="5">The sequence shown here is derived from an EMBL/GenBank/DDBJ whole genome shotgun (WGS) entry which is preliminary data.</text>
</comment>
<dbReference type="InterPro" id="IPR036390">
    <property type="entry name" value="WH_DNA-bd_sf"/>
</dbReference>
<keyword evidence="2" id="KW-0238">DNA-binding</keyword>
<dbReference type="OrthoDB" id="69852at2"/>
<accession>A0A542E3D4</accession>
<dbReference type="SMART" id="SM00347">
    <property type="entry name" value="HTH_MARR"/>
    <property type="match status" value="1"/>
</dbReference>
<dbReference type="AlphaFoldDB" id="A0A542E3D4"/>
<dbReference type="EMBL" id="VFMN01000001">
    <property type="protein sequence ID" value="TQJ09754.1"/>
    <property type="molecule type" value="Genomic_DNA"/>
</dbReference>
<dbReference type="GO" id="GO:0006950">
    <property type="term" value="P:response to stress"/>
    <property type="evidence" value="ECO:0007669"/>
    <property type="project" value="TreeGrafter"/>
</dbReference>
<dbReference type="RefSeq" id="WP_141849076.1">
    <property type="nucleotide sequence ID" value="NZ_BAAAPR010000007.1"/>
</dbReference>
<keyword evidence="1" id="KW-0805">Transcription regulation</keyword>
<evidence type="ECO:0000256" key="3">
    <source>
        <dbReference type="ARBA" id="ARBA00023163"/>
    </source>
</evidence>
<sequence>MSDEGTVPGEDPAQWPLGRLLSTAARLVERDWDGWLAGHGVTHAGLLALHALQDGPLTQRQVAAASRVQEQTMSRVLDRLERSGHVTRRRDEQDRRRLVVEATPDGLDVLGAVTRAGVSDELVTAHLADSPSFRAELVRLVEALRA</sequence>
<dbReference type="Pfam" id="PF12802">
    <property type="entry name" value="MarR_2"/>
    <property type="match status" value="1"/>
</dbReference>
<evidence type="ECO:0000256" key="2">
    <source>
        <dbReference type="ARBA" id="ARBA00023125"/>
    </source>
</evidence>
<dbReference type="PROSITE" id="PS01117">
    <property type="entry name" value="HTH_MARR_1"/>
    <property type="match status" value="1"/>
</dbReference>
<keyword evidence="3" id="KW-0804">Transcription</keyword>
<keyword evidence="6" id="KW-1185">Reference proteome</keyword>
<dbReference type="InterPro" id="IPR039422">
    <property type="entry name" value="MarR/SlyA-like"/>
</dbReference>
<gene>
    <name evidence="5" type="ORF">FB458_2868</name>
</gene>
<evidence type="ECO:0000256" key="1">
    <source>
        <dbReference type="ARBA" id="ARBA00023015"/>
    </source>
</evidence>
<dbReference type="PROSITE" id="PS50995">
    <property type="entry name" value="HTH_MARR_2"/>
    <property type="match status" value="1"/>
</dbReference>
<evidence type="ECO:0000313" key="5">
    <source>
        <dbReference type="EMBL" id="TQJ09754.1"/>
    </source>
</evidence>
<dbReference type="InterPro" id="IPR000835">
    <property type="entry name" value="HTH_MarR-typ"/>
</dbReference>
<dbReference type="SUPFAM" id="SSF46785">
    <property type="entry name" value="Winged helix' DNA-binding domain"/>
    <property type="match status" value="1"/>
</dbReference>
<dbReference type="PRINTS" id="PR00598">
    <property type="entry name" value="HTHMARR"/>
</dbReference>
<evidence type="ECO:0000259" key="4">
    <source>
        <dbReference type="PROSITE" id="PS50995"/>
    </source>
</evidence>
<dbReference type="Gene3D" id="1.10.10.10">
    <property type="entry name" value="Winged helix-like DNA-binding domain superfamily/Winged helix DNA-binding domain"/>
    <property type="match status" value="1"/>
</dbReference>